<evidence type="ECO:0000313" key="4">
    <source>
        <dbReference type="Proteomes" id="UP000316855"/>
    </source>
</evidence>
<feature type="compositionally biased region" description="Polar residues" evidence="1">
    <location>
        <begin position="99"/>
        <end position="120"/>
    </location>
</feature>
<protein>
    <recommendedName>
        <fullName evidence="5">Carboxypeptidase regulatory-like domain-containing protein</fullName>
    </recommendedName>
</protein>
<gene>
    <name evidence="3" type="ORF">Pan161_19700</name>
</gene>
<dbReference type="AlphaFoldDB" id="A0A517VBD4"/>
<keyword evidence="4" id="KW-1185">Reference proteome</keyword>
<accession>A0A517VBD4</accession>
<keyword evidence="2" id="KW-0732">Signal</keyword>
<organism evidence="3 4">
    <name type="scientific">Gimesia algae</name>
    <dbReference type="NCBI Taxonomy" id="2527971"/>
    <lineage>
        <taxon>Bacteria</taxon>
        <taxon>Pseudomonadati</taxon>
        <taxon>Planctomycetota</taxon>
        <taxon>Planctomycetia</taxon>
        <taxon>Planctomycetales</taxon>
        <taxon>Planctomycetaceae</taxon>
        <taxon>Gimesia</taxon>
    </lineage>
</organism>
<dbReference type="OrthoDB" id="286899at2"/>
<feature type="chain" id="PRO_5021817306" description="Carboxypeptidase regulatory-like domain-containing protein" evidence="2">
    <location>
        <begin position="21"/>
        <end position="138"/>
    </location>
</feature>
<evidence type="ECO:0000313" key="3">
    <source>
        <dbReference type="EMBL" id="QDT90320.1"/>
    </source>
</evidence>
<dbReference type="Proteomes" id="UP000316855">
    <property type="component" value="Chromosome"/>
</dbReference>
<reference evidence="3 4" key="1">
    <citation type="submission" date="2019-02" db="EMBL/GenBank/DDBJ databases">
        <title>Deep-cultivation of Planctomycetes and their phenomic and genomic characterization uncovers novel biology.</title>
        <authorList>
            <person name="Wiegand S."/>
            <person name="Jogler M."/>
            <person name="Boedeker C."/>
            <person name="Pinto D."/>
            <person name="Vollmers J."/>
            <person name="Rivas-Marin E."/>
            <person name="Kohn T."/>
            <person name="Peeters S.H."/>
            <person name="Heuer A."/>
            <person name="Rast P."/>
            <person name="Oberbeckmann S."/>
            <person name="Bunk B."/>
            <person name="Jeske O."/>
            <person name="Meyerdierks A."/>
            <person name="Storesund J.E."/>
            <person name="Kallscheuer N."/>
            <person name="Luecker S."/>
            <person name="Lage O.M."/>
            <person name="Pohl T."/>
            <person name="Merkel B.J."/>
            <person name="Hornburger P."/>
            <person name="Mueller R.-W."/>
            <person name="Bruemmer F."/>
            <person name="Labrenz M."/>
            <person name="Spormann A.M."/>
            <person name="Op den Camp H."/>
            <person name="Overmann J."/>
            <person name="Amann R."/>
            <person name="Jetten M.S.M."/>
            <person name="Mascher T."/>
            <person name="Medema M.H."/>
            <person name="Devos D.P."/>
            <person name="Kaster A.-K."/>
            <person name="Ovreas L."/>
            <person name="Rohde M."/>
            <person name="Galperin M.Y."/>
            <person name="Jogler C."/>
        </authorList>
    </citation>
    <scope>NUCLEOTIDE SEQUENCE [LARGE SCALE GENOMIC DNA]</scope>
    <source>
        <strain evidence="3 4">Pan161</strain>
    </source>
</reference>
<feature type="region of interest" description="Disordered" evidence="1">
    <location>
        <begin position="87"/>
        <end position="138"/>
    </location>
</feature>
<sequence length="138" mass="14815" precursor="true">MSNRYIICSCLLLLTGCGQASDGMALTPVSGTINYQGEPIQEGVIRLIPQTGNSAPARTAQINAGNYQFTDRSAVKPGTYQVKISAYQGETGLPGDQPGGSSSSRKQYLPEQFNTKSTIEPITIPPDSDPIQHDFHLQ</sequence>
<evidence type="ECO:0008006" key="5">
    <source>
        <dbReference type="Google" id="ProtNLM"/>
    </source>
</evidence>
<dbReference type="PROSITE" id="PS51257">
    <property type="entry name" value="PROKAR_LIPOPROTEIN"/>
    <property type="match status" value="1"/>
</dbReference>
<feature type="signal peptide" evidence="2">
    <location>
        <begin position="1"/>
        <end position="20"/>
    </location>
</feature>
<dbReference type="EMBL" id="CP036343">
    <property type="protein sequence ID" value="QDT90320.1"/>
    <property type="molecule type" value="Genomic_DNA"/>
</dbReference>
<dbReference type="KEGG" id="gax:Pan161_19700"/>
<name>A0A517VBD4_9PLAN</name>
<dbReference type="RefSeq" id="WP_145226172.1">
    <property type="nucleotide sequence ID" value="NZ_CP036343.1"/>
</dbReference>
<proteinExistence type="predicted"/>
<evidence type="ECO:0000256" key="1">
    <source>
        <dbReference type="SAM" id="MobiDB-lite"/>
    </source>
</evidence>
<evidence type="ECO:0000256" key="2">
    <source>
        <dbReference type="SAM" id="SignalP"/>
    </source>
</evidence>